<evidence type="ECO:0000313" key="1">
    <source>
        <dbReference type="EMBL" id="KAF2680424.1"/>
    </source>
</evidence>
<sequence length="472" mass="52721">MDHLGLPPELFARVVYLLVEDVGLIKSAQYRLVSKMFAGEILQNIIALQHPKSFGALEDKAAKSTNGTRPIYGRTGCGTAVGRLVKPTVDNMRPLFKRYGAEILQHRLTGTQAFSSVMASWAKDLVKTLVDMEGSGSEEVRKAYTADICKSLIANIGPRWAPPATVLDRESFEKRLGLVKHGSYQETVARFPDCLLPFAAAAVSNQELFQAMVPPDFDYHRETYPFCSVLSAATATGKTGMAEYLLRNVKDQMDFPDRRNTERFAFTYDTARMLRQAVEMAIETSCTDIAEVVYDFVLRVQDPCIDKCMLEGRDDLMWLCIQRGKLRIAECVMSFGFKGQASRETTRFLFRLDSGSALRHMLKKGYFHPNKAIKCPGHYAYKTPLGMALEVYRKDIFKILLDFGADIDGAPDELGAAGVSLLWVAANRGDAARIGFLLEHGANPRSHEGWRRPLQVAQERGREEIIDLLANA</sequence>
<dbReference type="SUPFAM" id="SSF48403">
    <property type="entry name" value="Ankyrin repeat"/>
    <property type="match status" value="1"/>
</dbReference>
<dbReference type="EMBL" id="MU005597">
    <property type="protein sequence ID" value="KAF2680424.1"/>
    <property type="molecule type" value="Genomic_DNA"/>
</dbReference>
<dbReference type="InterPro" id="IPR036770">
    <property type="entry name" value="Ankyrin_rpt-contain_sf"/>
</dbReference>
<dbReference type="Gene3D" id="1.25.40.20">
    <property type="entry name" value="Ankyrin repeat-containing domain"/>
    <property type="match status" value="1"/>
</dbReference>
<reference evidence="1" key="1">
    <citation type="journal article" date="2020" name="Stud. Mycol.">
        <title>101 Dothideomycetes genomes: a test case for predicting lifestyles and emergence of pathogens.</title>
        <authorList>
            <person name="Haridas S."/>
            <person name="Albert R."/>
            <person name="Binder M."/>
            <person name="Bloem J."/>
            <person name="Labutti K."/>
            <person name="Salamov A."/>
            <person name="Andreopoulos B."/>
            <person name="Baker S."/>
            <person name="Barry K."/>
            <person name="Bills G."/>
            <person name="Bluhm B."/>
            <person name="Cannon C."/>
            <person name="Castanera R."/>
            <person name="Culley D."/>
            <person name="Daum C."/>
            <person name="Ezra D."/>
            <person name="Gonzalez J."/>
            <person name="Henrissat B."/>
            <person name="Kuo A."/>
            <person name="Liang C."/>
            <person name="Lipzen A."/>
            <person name="Lutzoni F."/>
            <person name="Magnuson J."/>
            <person name="Mondo S."/>
            <person name="Nolan M."/>
            <person name="Ohm R."/>
            <person name="Pangilinan J."/>
            <person name="Park H.-J."/>
            <person name="Ramirez L."/>
            <person name="Alfaro M."/>
            <person name="Sun H."/>
            <person name="Tritt A."/>
            <person name="Yoshinaga Y."/>
            <person name="Zwiers L.-H."/>
            <person name="Turgeon B."/>
            <person name="Goodwin S."/>
            <person name="Spatafora J."/>
            <person name="Crous P."/>
            <person name="Grigoriev I."/>
        </authorList>
    </citation>
    <scope>NUCLEOTIDE SEQUENCE</scope>
    <source>
        <strain evidence="1">CBS 122367</strain>
    </source>
</reference>
<protein>
    <submittedName>
        <fullName evidence="1">Uncharacterized protein</fullName>
    </submittedName>
</protein>
<dbReference type="SMART" id="SM00248">
    <property type="entry name" value="ANK"/>
    <property type="match status" value="3"/>
</dbReference>
<proteinExistence type="predicted"/>
<dbReference type="InterPro" id="IPR002110">
    <property type="entry name" value="Ankyrin_rpt"/>
</dbReference>
<evidence type="ECO:0000313" key="2">
    <source>
        <dbReference type="Proteomes" id="UP000799291"/>
    </source>
</evidence>
<gene>
    <name evidence="1" type="ORF">K458DRAFT_490066</name>
</gene>
<accession>A0A6G1IQ96</accession>
<dbReference type="OrthoDB" id="3671334at2759"/>
<organism evidence="1 2">
    <name type="scientific">Lentithecium fluviatile CBS 122367</name>
    <dbReference type="NCBI Taxonomy" id="1168545"/>
    <lineage>
        <taxon>Eukaryota</taxon>
        <taxon>Fungi</taxon>
        <taxon>Dikarya</taxon>
        <taxon>Ascomycota</taxon>
        <taxon>Pezizomycotina</taxon>
        <taxon>Dothideomycetes</taxon>
        <taxon>Pleosporomycetidae</taxon>
        <taxon>Pleosporales</taxon>
        <taxon>Massarineae</taxon>
        <taxon>Lentitheciaceae</taxon>
        <taxon>Lentithecium</taxon>
    </lineage>
</organism>
<dbReference type="Proteomes" id="UP000799291">
    <property type="component" value="Unassembled WGS sequence"/>
</dbReference>
<name>A0A6G1IQ96_9PLEO</name>
<dbReference type="AlphaFoldDB" id="A0A6G1IQ96"/>
<keyword evidence="2" id="KW-1185">Reference proteome</keyword>